<evidence type="ECO:0000313" key="10">
    <source>
        <dbReference type="Proteomes" id="UP000275267"/>
    </source>
</evidence>
<name>A0A3L6Q8E7_PANMI</name>
<dbReference type="STRING" id="4540.A0A3L6Q8E7"/>
<dbReference type="SUPFAM" id="SSF57850">
    <property type="entry name" value="RING/U-box"/>
    <property type="match status" value="1"/>
</dbReference>
<sequence length="233" mass="25130">MTHQTSLQIPAYKETAAARKIISTQAAASAELSSSIAGRSTRCHPPTTMMSASDPCSDHSYELPLRRNLLLLRDLLHFVAGVLLDRIGVVSCQRGGVQLPWQTWGGEHTDDDDAAAERFLEATLRAPSSPPVTGGETTRSRAAARYRRRRRWADGKQRAAVCAICLAKLEEAGAGCQAVAELDTCSHAFHAACIDAWAGTGEAATCPLCRAPMSPTPWEDDEQSLLRLCSLSQ</sequence>
<evidence type="ECO:0000256" key="6">
    <source>
        <dbReference type="PROSITE-ProRule" id="PRU00175"/>
    </source>
</evidence>
<keyword evidence="10" id="KW-1185">Reference proteome</keyword>
<dbReference type="InterPro" id="IPR001841">
    <property type="entry name" value="Znf_RING"/>
</dbReference>
<keyword evidence="5" id="KW-0862">Zinc</keyword>
<evidence type="ECO:0000256" key="7">
    <source>
        <dbReference type="SAM" id="MobiDB-lite"/>
    </source>
</evidence>
<dbReference type="PANTHER" id="PTHR45969">
    <property type="entry name" value="RING ZINC FINGER PROTEIN-RELATED"/>
    <property type="match status" value="1"/>
</dbReference>
<proteinExistence type="predicted"/>
<dbReference type="EMBL" id="PQIB02000013">
    <property type="protein sequence ID" value="RLM73853.1"/>
    <property type="molecule type" value="Genomic_DNA"/>
</dbReference>
<feature type="region of interest" description="Disordered" evidence="7">
    <location>
        <begin position="123"/>
        <end position="142"/>
    </location>
</feature>
<dbReference type="GO" id="GO:0008270">
    <property type="term" value="F:zinc ion binding"/>
    <property type="evidence" value="ECO:0007669"/>
    <property type="project" value="UniProtKB-KW"/>
</dbReference>
<accession>A0A3L6Q8E7</accession>
<evidence type="ECO:0000256" key="4">
    <source>
        <dbReference type="ARBA" id="ARBA00022786"/>
    </source>
</evidence>
<organism evidence="9 10">
    <name type="scientific">Panicum miliaceum</name>
    <name type="common">Proso millet</name>
    <name type="synonym">Broomcorn millet</name>
    <dbReference type="NCBI Taxonomy" id="4540"/>
    <lineage>
        <taxon>Eukaryota</taxon>
        <taxon>Viridiplantae</taxon>
        <taxon>Streptophyta</taxon>
        <taxon>Embryophyta</taxon>
        <taxon>Tracheophyta</taxon>
        <taxon>Spermatophyta</taxon>
        <taxon>Magnoliopsida</taxon>
        <taxon>Liliopsida</taxon>
        <taxon>Poales</taxon>
        <taxon>Poaceae</taxon>
        <taxon>PACMAD clade</taxon>
        <taxon>Panicoideae</taxon>
        <taxon>Panicodae</taxon>
        <taxon>Paniceae</taxon>
        <taxon>Panicinae</taxon>
        <taxon>Panicum</taxon>
        <taxon>Panicum sect. Panicum</taxon>
    </lineage>
</organism>
<keyword evidence="3 6" id="KW-0863">Zinc-finger</keyword>
<dbReference type="GO" id="GO:0061630">
    <property type="term" value="F:ubiquitin protein ligase activity"/>
    <property type="evidence" value="ECO:0007669"/>
    <property type="project" value="TreeGrafter"/>
</dbReference>
<feature type="domain" description="RING-type" evidence="8">
    <location>
        <begin position="162"/>
        <end position="210"/>
    </location>
</feature>
<evidence type="ECO:0000259" key="8">
    <source>
        <dbReference type="PROSITE" id="PS50089"/>
    </source>
</evidence>
<protein>
    <recommendedName>
        <fullName evidence="8">RING-type domain-containing protein</fullName>
    </recommendedName>
</protein>
<dbReference type="AlphaFoldDB" id="A0A3L6Q8E7"/>
<keyword evidence="4" id="KW-0833">Ubl conjugation pathway</keyword>
<dbReference type="InterPro" id="IPR024766">
    <property type="entry name" value="Znf_RING_H2"/>
</dbReference>
<dbReference type="Pfam" id="PF12678">
    <property type="entry name" value="zf-rbx1"/>
    <property type="match status" value="1"/>
</dbReference>
<reference evidence="10" key="1">
    <citation type="journal article" date="2019" name="Nat. Commun.">
        <title>The genome of broomcorn millet.</title>
        <authorList>
            <person name="Zou C."/>
            <person name="Miki D."/>
            <person name="Li D."/>
            <person name="Tang Q."/>
            <person name="Xiao L."/>
            <person name="Rajput S."/>
            <person name="Deng P."/>
            <person name="Jia W."/>
            <person name="Huang R."/>
            <person name="Zhang M."/>
            <person name="Sun Y."/>
            <person name="Hu J."/>
            <person name="Fu X."/>
            <person name="Schnable P.S."/>
            <person name="Li F."/>
            <person name="Zhang H."/>
            <person name="Feng B."/>
            <person name="Zhu X."/>
            <person name="Liu R."/>
            <person name="Schnable J.C."/>
            <person name="Zhu J.-K."/>
            <person name="Zhang H."/>
        </authorList>
    </citation>
    <scope>NUCLEOTIDE SEQUENCE [LARGE SCALE GENOMIC DNA]</scope>
</reference>
<keyword evidence="2" id="KW-0479">Metal-binding</keyword>
<comment type="caution">
    <text evidence="9">The sequence shown here is derived from an EMBL/GenBank/DDBJ whole genome shotgun (WGS) entry which is preliminary data.</text>
</comment>
<evidence type="ECO:0000313" key="9">
    <source>
        <dbReference type="EMBL" id="RLM73853.1"/>
    </source>
</evidence>
<comment type="pathway">
    <text evidence="1">Protein modification; protein ubiquitination.</text>
</comment>
<evidence type="ECO:0000256" key="2">
    <source>
        <dbReference type="ARBA" id="ARBA00022723"/>
    </source>
</evidence>
<dbReference type="SMART" id="SM00184">
    <property type="entry name" value="RING"/>
    <property type="match status" value="1"/>
</dbReference>
<dbReference type="OrthoDB" id="8062037at2759"/>
<dbReference type="PROSITE" id="PS50089">
    <property type="entry name" value="ZF_RING_2"/>
    <property type="match status" value="1"/>
</dbReference>
<evidence type="ECO:0000256" key="5">
    <source>
        <dbReference type="ARBA" id="ARBA00022833"/>
    </source>
</evidence>
<dbReference type="Gene3D" id="3.30.40.10">
    <property type="entry name" value="Zinc/RING finger domain, C3HC4 (zinc finger)"/>
    <property type="match status" value="1"/>
</dbReference>
<dbReference type="GO" id="GO:0016567">
    <property type="term" value="P:protein ubiquitination"/>
    <property type="evidence" value="ECO:0007669"/>
    <property type="project" value="TreeGrafter"/>
</dbReference>
<dbReference type="PANTHER" id="PTHR45969:SF11">
    <property type="entry name" value="RING_U-BOX SUPERFAMILY PROTEIN"/>
    <property type="match status" value="1"/>
</dbReference>
<gene>
    <name evidence="9" type="ORF">C2845_PM15G19500</name>
</gene>
<evidence type="ECO:0000256" key="1">
    <source>
        <dbReference type="ARBA" id="ARBA00004906"/>
    </source>
</evidence>
<dbReference type="InterPro" id="IPR013083">
    <property type="entry name" value="Znf_RING/FYVE/PHD"/>
</dbReference>
<evidence type="ECO:0000256" key="3">
    <source>
        <dbReference type="ARBA" id="ARBA00022771"/>
    </source>
</evidence>
<dbReference type="Proteomes" id="UP000275267">
    <property type="component" value="Unassembled WGS sequence"/>
</dbReference>